<dbReference type="GO" id="GO:0016787">
    <property type="term" value="F:hydrolase activity"/>
    <property type="evidence" value="ECO:0007669"/>
    <property type="project" value="UniProtKB-KW"/>
</dbReference>
<dbReference type="PANTHER" id="PTHR35531">
    <property type="entry name" value="INNER MEMBRANE PROTEIN YBCI-RELATED"/>
    <property type="match status" value="1"/>
</dbReference>
<organism evidence="2 3">
    <name type="scientific">Ligilactobacillus ubinensis</name>
    <dbReference type="NCBI Taxonomy" id="2876789"/>
    <lineage>
        <taxon>Bacteria</taxon>
        <taxon>Bacillati</taxon>
        <taxon>Bacillota</taxon>
        <taxon>Bacilli</taxon>
        <taxon>Lactobacillales</taxon>
        <taxon>Lactobacillaceae</taxon>
        <taxon>Ligilactobacillus</taxon>
    </lineage>
</organism>
<feature type="transmembrane region" description="Helical" evidence="1">
    <location>
        <begin position="67"/>
        <end position="85"/>
    </location>
</feature>
<keyword evidence="3" id="KW-1185">Reference proteome</keyword>
<feature type="transmembrane region" description="Helical" evidence="1">
    <location>
        <begin position="136"/>
        <end position="159"/>
    </location>
</feature>
<sequence length="192" mass="21329">MQYKTHVVTSLALGLPLIVSSNELTAINVGALIVGSLLPDIDQPTSFLGKRNKFVSGVTHKALGHRGGTHSIIGLVITFVLLAFIQGQYMSQNAQYMPFWLVLGYLLHLIEDSFSKDGVRWLWPLGKRGLRTGGKFLAYTTGGIGEYLLLGFMVCLLIIEIRLIWLNQLASFLPNGMVQVIQSWVIRVQKLF</sequence>
<evidence type="ECO:0000313" key="3">
    <source>
        <dbReference type="Proteomes" id="UP001139006"/>
    </source>
</evidence>
<keyword evidence="1" id="KW-0472">Membrane</keyword>
<keyword evidence="1" id="KW-0812">Transmembrane</keyword>
<dbReference type="AlphaFoldDB" id="A0A9X2JM28"/>
<dbReference type="Pfam" id="PF04307">
    <property type="entry name" value="YdjM"/>
    <property type="match status" value="1"/>
</dbReference>
<dbReference type="RefSeq" id="WP_253360027.1">
    <property type="nucleotide sequence ID" value="NZ_JAIULA010000007.1"/>
</dbReference>
<protein>
    <submittedName>
        <fullName evidence="2">Metal-dependent hydrolase</fullName>
    </submittedName>
</protein>
<dbReference type="Proteomes" id="UP001139006">
    <property type="component" value="Unassembled WGS sequence"/>
</dbReference>
<evidence type="ECO:0000256" key="1">
    <source>
        <dbReference type="SAM" id="Phobius"/>
    </source>
</evidence>
<dbReference type="PANTHER" id="PTHR35531:SF1">
    <property type="entry name" value="INNER MEMBRANE PROTEIN YBCI-RELATED"/>
    <property type="match status" value="1"/>
</dbReference>
<proteinExistence type="predicted"/>
<comment type="caution">
    <text evidence="2">The sequence shown here is derived from an EMBL/GenBank/DDBJ whole genome shotgun (WGS) entry which is preliminary data.</text>
</comment>
<dbReference type="InterPro" id="IPR007404">
    <property type="entry name" value="YdjM-like"/>
</dbReference>
<dbReference type="EMBL" id="JAIULA010000007">
    <property type="protein sequence ID" value="MCP0886711.1"/>
    <property type="molecule type" value="Genomic_DNA"/>
</dbReference>
<accession>A0A9X2JM28</accession>
<gene>
    <name evidence="2" type="ORF">LB941_05085</name>
</gene>
<evidence type="ECO:0000313" key="2">
    <source>
        <dbReference type="EMBL" id="MCP0886711.1"/>
    </source>
</evidence>
<keyword evidence="1" id="KW-1133">Transmembrane helix</keyword>
<reference evidence="2 3" key="1">
    <citation type="journal article" date="2023" name="Int. J. Syst. Evol. Microbiol.">
        <title>Ligilactobacillus ubinensis sp. nov., a novel species isolated from the wild ferment of a durian fruit (Durio zibethinus).</title>
        <authorList>
            <person name="Heng Y.C."/>
            <person name="Menon N."/>
            <person name="Chen B."/>
            <person name="Loo B.Z.L."/>
            <person name="Wong G.W.J."/>
            <person name="Lim A.C.H."/>
            <person name="Silvaraju S."/>
            <person name="Kittelmann S."/>
        </authorList>
    </citation>
    <scope>NUCLEOTIDE SEQUENCE [LARGE SCALE GENOMIC DNA]</scope>
    <source>
        <strain evidence="2 3">WILCCON 0076</strain>
    </source>
</reference>
<keyword evidence="2" id="KW-0378">Hydrolase</keyword>
<name>A0A9X2JM28_9LACO</name>